<evidence type="ECO:0000313" key="3">
    <source>
        <dbReference type="Proteomes" id="UP000326062"/>
    </source>
</evidence>
<feature type="compositionally biased region" description="Polar residues" evidence="1">
    <location>
        <begin position="440"/>
        <end position="457"/>
    </location>
</feature>
<feature type="region of interest" description="Disordered" evidence="1">
    <location>
        <begin position="367"/>
        <end position="414"/>
    </location>
</feature>
<gene>
    <name evidence="2" type="ORF">FD755_011018</name>
</gene>
<name>A0A5N3XVH5_MUNRE</name>
<dbReference type="GO" id="GO:0005737">
    <property type="term" value="C:cytoplasm"/>
    <property type="evidence" value="ECO:0007669"/>
    <property type="project" value="TreeGrafter"/>
</dbReference>
<evidence type="ECO:0000313" key="2">
    <source>
        <dbReference type="EMBL" id="KAB0376574.1"/>
    </source>
</evidence>
<proteinExistence type="predicted"/>
<comment type="caution">
    <text evidence="2">The sequence shown here is derived from an EMBL/GenBank/DDBJ whole genome shotgun (WGS) entry which is preliminary data.</text>
</comment>
<feature type="compositionally biased region" description="Polar residues" evidence="1">
    <location>
        <begin position="469"/>
        <end position="491"/>
    </location>
</feature>
<keyword evidence="3" id="KW-1185">Reference proteome</keyword>
<protein>
    <recommendedName>
        <fullName evidence="4">GRB2-associated-binding protein 2</fullName>
    </recommendedName>
</protein>
<reference evidence="2 3" key="1">
    <citation type="submission" date="2019-06" db="EMBL/GenBank/DDBJ databases">
        <title>Discovery of a novel chromosome fission-fusion reversal in muntjac.</title>
        <authorList>
            <person name="Mudd A.B."/>
            <person name="Bredeson J.V."/>
            <person name="Baum R."/>
            <person name="Hockemeyer D."/>
            <person name="Rokhsar D.S."/>
        </authorList>
    </citation>
    <scope>NUCLEOTIDE SEQUENCE [LARGE SCALE GENOMIC DNA]</scope>
    <source>
        <strain evidence="2">UCam_UCB_Mr</strain>
        <tissue evidence="2">Fibroblast cell line</tissue>
    </source>
</reference>
<sequence>MLALAVLSSIRKDWRVITPTGHHIARNDIFNLSFEQKVLLVELLYAENFFFFFFAYSAKTDSELVLCTWALLDSLRNISSATHGPRSSPAELSSSSQHLLRERKASAPSHSSQPTLFTFEPPLSNHAQPALSTSAPQEYLYLHQCISRRAENTRLAAHGHTKGSLTSSETDNEDAYTFKMPSSTLCREFGDLLVDNVDAPATPLSAYQIPRTFTLDKNHNAMAVATPGDSAIAPPPRPPKPSQADTPRWGSPQQRPPIGEGSRSVSAAATIPRRNTLPAMDNSRLHRASSCESYDYPQRGGDSAGRPAESMSDAPAKAVVGRSDSTNSEDNYVPMNPGSSTLLALERAGDNSQSVYIPMSPGPHHFDPLGYPSSALSLHRGSSRGSEIQPPPVNRNLKPDRKAKPTPLDLRNNTVIDELPFKSPVTRSWSRAIHSFNPSSSQYCRPISTQSITSTDSGDSEENYVPMQNPVSASPVPSGTNSPAPKKSTGSVDYLALDFQPSSPSPHRKPSTSSVTSDEKVDYVQVDKEKTQALQNTMQEWTDVRQSSEPSKGAKL</sequence>
<dbReference type="PANTHER" id="PTHR45960:SF1">
    <property type="entry name" value="GRB2-ASSOCIATED-BINDING PROTEIN 2"/>
    <property type="match status" value="1"/>
</dbReference>
<dbReference type="Proteomes" id="UP000326062">
    <property type="component" value="Chromosome 5"/>
</dbReference>
<feature type="compositionally biased region" description="Polar residues" evidence="1">
    <location>
        <begin position="535"/>
        <end position="550"/>
    </location>
</feature>
<evidence type="ECO:0008006" key="4">
    <source>
        <dbReference type="Google" id="ProtNLM"/>
    </source>
</evidence>
<evidence type="ECO:0000256" key="1">
    <source>
        <dbReference type="SAM" id="MobiDB-lite"/>
    </source>
</evidence>
<feature type="region of interest" description="Disordered" evidence="1">
    <location>
        <begin position="226"/>
        <end position="315"/>
    </location>
</feature>
<feature type="region of interest" description="Disordered" evidence="1">
    <location>
        <begin position="440"/>
        <end position="523"/>
    </location>
</feature>
<dbReference type="InterPro" id="IPR046355">
    <property type="entry name" value="Gab1-4-like"/>
</dbReference>
<dbReference type="EMBL" id="VCEB01000005">
    <property type="protein sequence ID" value="KAB0376574.1"/>
    <property type="molecule type" value="Genomic_DNA"/>
</dbReference>
<feature type="region of interest" description="Disordered" evidence="1">
    <location>
        <begin position="535"/>
        <end position="556"/>
    </location>
</feature>
<feature type="compositionally biased region" description="Low complexity" evidence="1">
    <location>
        <begin position="87"/>
        <end position="96"/>
    </location>
</feature>
<dbReference type="GO" id="GO:0005068">
    <property type="term" value="F:transmembrane receptor protein tyrosine kinase adaptor activity"/>
    <property type="evidence" value="ECO:0007669"/>
    <property type="project" value="TreeGrafter"/>
</dbReference>
<accession>A0A5N3XVH5</accession>
<organism evidence="2 3">
    <name type="scientific">Muntiacus reevesi</name>
    <name type="common">Reeves' muntjac</name>
    <name type="synonym">Cervus reevesi</name>
    <dbReference type="NCBI Taxonomy" id="9886"/>
    <lineage>
        <taxon>Eukaryota</taxon>
        <taxon>Metazoa</taxon>
        <taxon>Chordata</taxon>
        <taxon>Craniata</taxon>
        <taxon>Vertebrata</taxon>
        <taxon>Euteleostomi</taxon>
        <taxon>Mammalia</taxon>
        <taxon>Eutheria</taxon>
        <taxon>Laurasiatheria</taxon>
        <taxon>Artiodactyla</taxon>
        <taxon>Ruminantia</taxon>
        <taxon>Pecora</taxon>
        <taxon>Cervidae</taxon>
        <taxon>Muntiacinae</taxon>
        <taxon>Muntiacus</taxon>
    </lineage>
</organism>
<dbReference type="AlphaFoldDB" id="A0A5N3XVH5"/>
<feature type="region of interest" description="Disordered" evidence="1">
    <location>
        <begin position="81"/>
        <end position="119"/>
    </location>
</feature>
<dbReference type="PANTHER" id="PTHR45960">
    <property type="entry name" value="GRB2-ASSOCIATED-BINDING PROTEIN"/>
    <property type="match status" value="1"/>
</dbReference>